<protein>
    <submittedName>
        <fullName evidence="1">Uncharacterized protein</fullName>
    </submittedName>
</protein>
<proteinExistence type="predicted"/>
<reference evidence="1 2" key="1">
    <citation type="journal article" date="2019" name="Int. J. Syst. Evol. Microbiol.">
        <title>Streptomyces cadmiisoli sp. nov., a novel actinomycete isolated from cadmium-contaminated soil.</title>
        <authorList>
            <person name="Li K."/>
            <person name="Tang X."/>
            <person name="Zhao J."/>
            <person name="Guo Y."/>
            <person name="Tang Y."/>
            <person name="Gao J."/>
        </authorList>
    </citation>
    <scope>NUCLEOTIDE SEQUENCE [LARGE SCALE GENOMIC DNA]</scope>
    <source>
        <strain evidence="1 2">ZFG47</strain>
    </source>
</reference>
<dbReference type="AlphaFoldDB" id="A0A2Z4ISR1"/>
<sequence length="362" mass="39944">MIQQVSDSSDPQGETVARAVPRSLGIEILEAAFAQLTSTPEGRELYGDPQRGATLEQSWRTFGLLTGVRPVCLLASGRPEVPTSAIERVILFSPTALVDLLAHALSTLETKATAVNVYDGRSGHCINLLAADEDLILFHDPWPGRSLLCRENNVAGVDAVEHENGWIITRADLAEVIFAAFLWPSDWGDLCGEPTRVPYEDLQGGDFFGFFHVREAEGGRTTEAGRTSLRLKTGGFQEYVDLAFDLDSRDRVSCAELWLSREWMANLNPFARDIAKSFLAGLVTERSREPAAPIVELLWSLGGLDEATADRVLRDDAPEYGIVRAYLGVEEQAFAPLATETVRAENVTRDDADWFKLTITFW</sequence>
<keyword evidence="2" id="KW-1185">Reference proteome</keyword>
<dbReference type="EMBL" id="CP030073">
    <property type="protein sequence ID" value="AWW35760.1"/>
    <property type="molecule type" value="Genomic_DNA"/>
</dbReference>
<gene>
    <name evidence="1" type="ORF">DN051_03075</name>
</gene>
<organism evidence="1 2">
    <name type="scientific">Streptomyces cadmiisoli</name>
    <dbReference type="NCBI Taxonomy" id="2184053"/>
    <lineage>
        <taxon>Bacteria</taxon>
        <taxon>Bacillati</taxon>
        <taxon>Actinomycetota</taxon>
        <taxon>Actinomycetes</taxon>
        <taxon>Kitasatosporales</taxon>
        <taxon>Streptomycetaceae</taxon>
        <taxon>Streptomyces</taxon>
        <taxon>Streptomyces aurantiacus group</taxon>
    </lineage>
</organism>
<evidence type="ECO:0000313" key="2">
    <source>
        <dbReference type="Proteomes" id="UP000249616"/>
    </source>
</evidence>
<name>A0A2Z4ISR1_9ACTN</name>
<accession>A0A2Z4ISR1</accession>
<dbReference type="KEGG" id="scad:DN051_03075"/>
<evidence type="ECO:0000313" key="1">
    <source>
        <dbReference type="EMBL" id="AWW35760.1"/>
    </source>
</evidence>
<dbReference type="Proteomes" id="UP000249616">
    <property type="component" value="Chromosome"/>
</dbReference>